<proteinExistence type="predicted"/>
<evidence type="ECO:0000313" key="2">
    <source>
        <dbReference type="Proteomes" id="UP000265618"/>
    </source>
</evidence>
<evidence type="ECO:0000313" key="1">
    <source>
        <dbReference type="EMBL" id="GIQ83537.1"/>
    </source>
</evidence>
<protein>
    <submittedName>
        <fullName evidence="1">Uncharacterized protein</fullName>
    </submittedName>
</protein>
<dbReference type="AlphaFoldDB" id="A0A9K3CV65"/>
<name>A0A9K3CV65_9EUKA</name>
<gene>
    <name evidence="1" type="ORF">KIPB_004879</name>
</gene>
<organism evidence="1 2">
    <name type="scientific">Kipferlia bialata</name>
    <dbReference type="NCBI Taxonomy" id="797122"/>
    <lineage>
        <taxon>Eukaryota</taxon>
        <taxon>Metamonada</taxon>
        <taxon>Carpediemonas-like organisms</taxon>
        <taxon>Kipferlia</taxon>
    </lineage>
</organism>
<keyword evidence="2" id="KW-1185">Reference proteome</keyword>
<comment type="caution">
    <text evidence="1">The sequence shown here is derived from an EMBL/GenBank/DDBJ whole genome shotgun (WGS) entry which is preliminary data.</text>
</comment>
<sequence>MVLYPSVPWCLFALESNQRRASRSWDVLVADSVWNKWSRSLGHYNESSHLSLDIFMNSTLAHMGLML</sequence>
<reference evidence="1 2" key="1">
    <citation type="journal article" date="2018" name="PLoS ONE">
        <title>The draft genome of Kipferlia bialata reveals reductive genome evolution in fornicate parasites.</title>
        <authorList>
            <person name="Tanifuji G."/>
            <person name="Takabayashi S."/>
            <person name="Kume K."/>
            <person name="Takagi M."/>
            <person name="Nakayama T."/>
            <person name="Kamikawa R."/>
            <person name="Inagaki Y."/>
            <person name="Hashimoto T."/>
        </authorList>
    </citation>
    <scope>NUCLEOTIDE SEQUENCE [LARGE SCALE GENOMIC DNA]</scope>
    <source>
        <strain evidence="1">NY0173</strain>
    </source>
</reference>
<accession>A0A9K3CV65</accession>
<dbReference type="EMBL" id="BDIP01001087">
    <property type="protein sequence ID" value="GIQ83537.1"/>
    <property type="molecule type" value="Genomic_DNA"/>
</dbReference>
<dbReference type="Proteomes" id="UP000265618">
    <property type="component" value="Unassembled WGS sequence"/>
</dbReference>